<dbReference type="PANTHER" id="PTHR47363:SF1">
    <property type="entry name" value="GLUCOKINASE"/>
    <property type="match status" value="1"/>
</dbReference>
<evidence type="ECO:0000256" key="1">
    <source>
        <dbReference type="ARBA" id="ARBA00022679"/>
    </source>
</evidence>
<dbReference type="PATRIC" id="fig|52.7.peg.4848"/>
<sequence>MSLLVGDIGGTNTRLALYDSAGSKVIAEASYPSREHQSFEEIALAFLARSNAPHPGVAVLGIAGPIKDRIATVTNLPWRLAEGELAKRLKIKRVSLVNDLVVSARGCLTLPSKSLVKLTEKAPRVKARNAAVIAAGTGLGQARLVWTGDRHLAMPTEGGHADFAPRSALQIELWQFMHSRYNDHVSYERVLSGDGLGALFDFFVSRGGRMTRAVDRRLAQGDRNAAITELGLTRAFRPATRAVDLFAEIYGAEAGNMALREMALGGVFVSGNIAKHIVTERKEVFMNAFLQKGRFADFLGQIPVAVVTDSLVGVRGALDVARELSAELEDG</sequence>
<dbReference type="STRING" id="52.CMC5_043990"/>
<evidence type="ECO:0008006" key="6">
    <source>
        <dbReference type="Google" id="ProtNLM"/>
    </source>
</evidence>
<dbReference type="CDD" id="cd24008">
    <property type="entry name" value="ASKHA_NBD_GLK"/>
    <property type="match status" value="1"/>
</dbReference>
<dbReference type="Pfam" id="PF02685">
    <property type="entry name" value="Glucokinase"/>
    <property type="match status" value="1"/>
</dbReference>
<dbReference type="PANTHER" id="PTHR47363">
    <property type="entry name" value="GLUCOKINASE"/>
    <property type="match status" value="1"/>
</dbReference>
<dbReference type="AlphaFoldDB" id="A0A0K1EHA1"/>
<dbReference type="SUPFAM" id="SSF53067">
    <property type="entry name" value="Actin-like ATPase domain"/>
    <property type="match status" value="1"/>
</dbReference>
<dbReference type="Proteomes" id="UP000067626">
    <property type="component" value="Chromosome"/>
</dbReference>
<dbReference type="Gene3D" id="3.40.367.20">
    <property type="match status" value="1"/>
</dbReference>
<dbReference type="InterPro" id="IPR043129">
    <property type="entry name" value="ATPase_NBD"/>
</dbReference>
<evidence type="ECO:0000256" key="2">
    <source>
        <dbReference type="ARBA" id="ARBA00022777"/>
    </source>
</evidence>
<keyword evidence="1" id="KW-0808">Transferase</keyword>
<dbReference type="NCBIfam" id="TIGR00749">
    <property type="entry name" value="glk"/>
    <property type="match status" value="1"/>
</dbReference>
<evidence type="ECO:0000256" key="3">
    <source>
        <dbReference type="RuleBase" id="RU004046"/>
    </source>
</evidence>
<organism evidence="4 5">
    <name type="scientific">Chondromyces crocatus</name>
    <dbReference type="NCBI Taxonomy" id="52"/>
    <lineage>
        <taxon>Bacteria</taxon>
        <taxon>Pseudomonadati</taxon>
        <taxon>Myxococcota</taxon>
        <taxon>Polyangia</taxon>
        <taxon>Polyangiales</taxon>
        <taxon>Polyangiaceae</taxon>
        <taxon>Chondromyces</taxon>
    </lineage>
</organism>
<gene>
    <name evidence="4" type="ORF">CMC5_043990</name>
</gene>
<keyword evidence="2" id="KW-0418">Kinase</keyword>
<dbReference type="InterPro" id="IPR003836">
    <property type="entry name" value="Glucokinase"/>
</dbReference>
<dbReference type="GO" id="GO:0006096">
    <property type="term" value="P:glycolytic process"/>
    <property type="evidence" value="ECO:0007669"/>
    <property type="project" value="InterPro"/>
</dbReference>
<dbReference type="GO" id="GO:0005536">
    <property type="term" value="F:D-glucose binding"/>
    <property type="evidence" value="ECO:0007669"/>
    <property type="project" value="InterPro"/>
</dbReference>
<comment type="similarity">
    <text evidence="3">Belongs to the bacterial glucokinase family.</text>
</comment>
<proteinExistence type="inferred from homology"/>
<reference evidence="4 5" key="1">
    <citation type="submission" date="2015-07" db="EMBL/GenBank/DDBJ databases">
        <title>Genome analysis of myxobacterium Chondromyces crocatus Cm c5 reveals a high potential for natural compound synthesis and the genetic basis for the loss of fruiting body formation.</title>
        <authorList>
            <person name="Zaburannyi N."/>
            <person name="Bunk B."/>
            <person name="Maier J."/>
            <person name="Overmann J."/>
            <person name="Mueller R."/>
        </authorList>
    </citation>
    <scope>NUCLEOTIDE SEQUENCE [LARGE SCALE GENOMIC DNA]</scope>
    <source>
        <strain evidence="4 5">Cm c5</strain>
    </source>
</reference>
<dbReference type="KEGG" id="ccro:CMC5_043990"/>
<evidence type="ECO:0000313" key="5">
    <source>
        <dbReference type="Proteomes" id="UP000067626"/>
    </source>
</evidence>
<dbReference type="Gene3D" id="3.30.420.40">
    <property type="match status" value="1"/>
</dbReference>
<name>A0A0K1EHA1_CHOCO</name>
<accession>A0A0K1EHA1</accession>
<protein>
    <recommendedName>
        <fullName evidence="6">Glucokinase</fullName>
    </recommendedName>
</protein>
<dbReference type="EMBL" id="CP012159">
    <property type="protein sequence ID" value="AKT40246.1"/>
    <property type="molecule type" value="Genomic_DNA"/>
</dbReference>
<dbReference type="GO" id="GO:0005524">
    <property type="term" value="F:ATP binding"/>
    <property type="evidence" value="ECO:0007669"/>
    <property type="project" value="InterPro"/>
</dbReference>
<evidence type="ECO:0000313" key="4">
    <source>
        <dbReference type="EMBL" id="AKT40246.1"/>
    </source>
</evidence>
<keyword evidence="5" id="KW-1185">Reference proteome</keyword>
<dbReference type="GO" id="GO:0004340">
    <property type="term" value="F:glucokinase activity"/>
    <property type="evidence" value="ECO:0007669"/>
    <property type="project" value="InterPro"/>
</dbReference>